<keyword evidence="9" id="KW-1185">Reference proteome</keyword>
<dbReference type="Pfam" id="PF00358">
    <property type="entry name" value="PTS_EIIA_1"/>
    <property type="match status" value="1"/>
</dbReference>
<dbReference type="GO" id="GO:0009401">
    <property type="term" value="P:phosphoenolpyruvate-dependent sugar phosphotransferase system"/>
    <property type="evidence" value="ECO:0007669"/>
    <property type="project" value="UniProtKB-KW"/>
</dbReference>
<accession>A0A017RWU1</accession>
<reference evidence="8 9" key="1">
    <citation type="journal article" date="2014" name="Genome Announc.">
        <title>Draft Genome Sequence of Fervidicella metallireducens Strain AeBT, an Iron-Reducing Thermoanaerobe from the Great Artesian Basin.</title>
        <authorList>
            <person name="Patel B.K."/>
        </authorList>
    </citation>
    <scope>NUCLEOTIDE SEQUENCE [LARGE SCALE GENOMIC DNA]</scope>
    <source>
        <strain evidence="8 9">AeB</strain>
    </source>
</reference>
<evidence type="ECO:0000256" key="6">
    <source>
        <dbReference type="ARBA" id="ARBA00022777"/>
    </source>
</evidence>
<sequence length="159" mass="17265">MFGLFKKKKKIDIISPVIGKAVKITDVPDEVFASKMLGDGMAFEPSEGALYSPVDGEIIQKFPTNHAVGIKTAEGLEILLHIGIDTVGMKGEGFESFVEIGDKVKAGQKLISFDIELIKEKAKSTVTPMVITNMDVVEDINFNYGNADKNFIAASINLK</sequence>
<dbReference type="AlphaFoldDB" id="A0A017RWU1"/>
<dbReference type="OrthoDB" id="92465at2"/>
<name>A0A017RWU1_9CLOT</name>
<evidence type="ECO:0000256" key="2">
    <source>
        <dbReference type="ARBA" id="ARBA00022448"/>
    </source>
</evidence>
<evidence type="ECO:0000256" key="1">
    <source>
        <dbReference type="ARBA" id="ARBA00004496"/>
    </source>
</evidence>
<keyword evidence="2" id="KW-0813">Transport</keyword>
<organism evidence="8 9">
    <name type="scientific">Fervidicella metallireducens AeB</name>
    <dbReference type="NCBI Taxonomy" id="1403537"/>
    <lineage>
        <taxon>Bacteria</taxon>
        <taxon>Bacillati</taxon>
        <taxon>Bacillota</taxon>
        <taxon>Clostridia</taxon>
        <taxon>Eubacteriales</taxon>
        <taxon>Clostridiaceae</taxon>
        <taxon>Fervidicella</taxon>
    </lineage>
</organism>
<feature type="domain" description="PTS EIIA type-1" evidence="7">
    <location>
        <begin position="29"/>
        <end position="133"/>
    </location>
</feature>
<dbReference type="PROSITE" id="PS00371">
    <property type="entry name" value="PTS_EIIA_TYPE_1_HIS"/>
    <property type="match status" value="1"/>
</dbReference>
<keyword evidence="5" id="KW-0598">Phosphotransferase system</keyword>
<gene>
    <name evidence="8" type="ORF">Q428_04145</name>
</gene>
<comment type="caution">
    <text evidence="8">The sequence shown here is derived from an EMBL/GenBank/DDBJ whole genome shotgun (WGS) entry which is preliminary data.</text>
</comment>
<dbReference type="InterPro" id="IPR011055">
    <property type="entry name" value="Dup_hybrid_motif"/>
</dbReference>
<dbReference type="InterPro" id="IPR050890">
    <property type="entry name" value="PTS_EIIA_component"/>
</dbReference>
<dbReference type="STRING" id="1403537.Q428_04145"/>
<dbReference type="InterPro" id="IPR001127">
    <property type="entry name" value="PTS_EIIA_1_perm"/>
</dbReference>
<dbReference type="GO" id="GO:0016301">
    <property type="term" value="F:kinase activity"/>
    <property type="evidence" value="ECO:0007669"/>
    <property type="project" value="UniProtKB-KW"/>
</dbReference>
<dbReference type="Proteomes" id="UP000019681">
    <property type="component" value="Unassembled WGS sequence"/>
</dbReference>
<evidence type="ECO:0000256" key="4">
    <source>
        <dbReference type="ARBA" id="ARBA00022679"/>
    </source>
</evidence>
<evidence type="ECO:0000259" key="7">
    <source>
        <dbReference type="PROSITE" id="PS51093"/>
    </source>
</evidence>
<dbReference type="PROSITE" id="PS51093">
    <property type="entry name" value="PTS_EIIA_TYPE_1"/>
    <property type="match status" value="1"/>
</dbReference>
<dbReference type="NCBIfam" id="TIGR00830">
    <property type="entry name" value="PTBA"/>
    <property type="match status" value="1"/>
</dbReference>
<protein>
    <submittedName>
        <fullName evidence="8">PTS glucose transporter subunit IIA</fullName>
    </submittedName>
</protein>
<evidence type="ECO:0000256" key="5">
    <source>
        <dbReference type="ARBA" id="ARBA00022683"/>
    </source>
</evidence>
<dbReference type="PANTHER" id="PTHR45008">
    <property type="entry name" value="PTS SYSTEM GLUCOSE-SPECIFIC EIIA COMPONENT"/>
    <property type="match status" value="1"/>
</dbReference>
<dbReference type="GO" id="GO:0005737">
    <property type="term" value="C:cytoplasm"/>
    <property type="evidence" value="ECO:0007669"/>
    <property type="project" value="UniProtKB-SubCell"/>
</dbReference>
<dbReference type="PANTHER" id="PTHR45008:SF1">
    <property type="entry name" value="PTS SYSTEM GLUCOSE-SPECIFIC EIIA COMPONENT"/>
    <property type="match status" value="1"/>
</dbReference>
<evidence type="ECO:0000256" key="3">
    <source>
        <dbReference type="ARBA" id="ARBA00022597"/>
    </source>
</evidence>
<evidence type="ECO:0000313" key="9">
    <source>
        <dbReference type="Proteomes" id="UP000019681"/>
    </source>
</evidence>
<comment type="subcellular location">
    <subcellularLocation>
        <location evidence="1">Cytoplasm</location>
    </subcellularLocation>
</comment>
<keyword evidence="6" id="KW-0418">Kinase</keyword>
<keyword evidence="3 8" id="KW-0762">Sugar transport</keyword>
<dbReference type="Gene3D" id="2.70.70.10">
    <property type="entry name" value="Glucose Permease (Domain IIA)"/>
    <property type="match status" value="1"/>
</dbReference>
<keyword evidence="4" id="KW-0808">Transferase</keyword>
<dbReference type="EMBL" id="AZQP01000008">
    <property type="protein sequence ID" value="EYE89137.1"/>
    <property type="molecule type" value="Genomic_DNA"/>
</dbReference>
<dbReference type="SUPFAM" id="SSF51261">
    <property type="entry name" value="Duplicated hybrid motif"/>
    <property type="match status" value="1"/>
</dbReference>
<dbReference type="RefSeq" id="WP_035378406.1">
    <property type="nucleotide sequence ID" value="NZ_AZQP01000008.1"/>
</dbReference>
<proteinExistence type="predicted"/>
<dbReference type="FunFam" id="2.70.70.10:FF:000001">
    <property type="entry name" value="PTS system glucose-specific IIA component"/>
    <property type="match status" value="1"/>
</dbReference>
<evidence type="ECO:0000313" key="8">
    <source>
        <dbReference type="EMBL" id="EYE89137.1"/>
    </source>
</evidence>